<evidence type="ECO:0000256" key="4">
    <source>
        <dbReference type="ARBA" id="ARBA00022771"/>
    </source>
</evidence>
<reference evidence="12 13" key="2">
    <citation type="submission" date="2024-05" db="EMBL/GenBank/DDBJ databases">
        <authorList>
            <person name="Chen Y."/>
            <person name="Shah S."/>
            <person name="Dougan E. K."/>
            <person name="Thang M."/>
            <person name="Chan C."/>
        </authorList>
    </citation>
    <scope>NUCLEOTIDE SEQUENCE [LARGE SCALE GENOMIC DNA]</scope>
</reference>
<feature type="region of interest" description="Disordered" evidence="8">
    <location>
        <begin position="2969"/>
        <end position="2992"/>
    </location>
</feature>
<dbReference type="Pfam" id="PF00078">
    <property type="entry name" value="RVT_1"/>
    <property type="match status" value="1"/>
</dbReference>
<keyword evidence="5" id="KW-0862">Zinc</keyword>
<evidence type="ECO:0000256" key="1">
    <source>
        <dbReference type="ARBA" id="ARBA00004123"/>
    </source>
</evidence>
<keyword evidence="6" id="KW-0539">Nucleus</keyword>
<accession>A0A9P1GRJ7</accession>
<dbReference type="Proteomes" id="UP001152797">
    <property type="component" value="Unassembled WGS sequence"/>
</dbReference>
<organism evidence="11">
    <name type="scientific">Cladocopium goreaui</name>
    <dbReference type="NCBI Taxonomy" id="2562237"/>
    <lineage>
        <taxon>Eukaryota</taxon>
        <taxon>Sar</taxon>
        <taxon>Alveolata</taxon>
        <taxon>Dinophyceae</taxon>
        <taxon>Suessiales</taxon>
        <taxon>Symbiodiniaceae</taxon>
        <taxon>Cladocopium</taxon>
    </lineage>
</organism>
<feature type="region of interest" description="Disordered" evidence="8">
    <location>
        <begin position="4384"/>
        <end position="4427"/>
    </location>
</feature>
<feature type="region of interest" description="Disordered" evidence="8">
    <location>
        <begin position="1944"/>
        <end position="1980"/>
    </location>
</feature>
<evidence type="ECO:0000259" key="10">
    <source>
        <dbReference type="PROSITE" id="PS50878"/>
    </source>
</evidence>
<dbReference type="PROSITE" id="PS50878">
    <property type="entry name" value="RT_POL"/>
    <property type="match status" value="1"/>
</dbReference>
<dbReference type="InterPro" id="IPR013087">
    <property type="entry name" value="Znf_C2H2_type"/>
</dbReference>
<dbReference type="PROSITE" id="PS00028">
    <property type="entry name" value="ZINC_FINGER_C2H2_1"/>
    <property type="match status" value="7"/>
</dbReference>
<dbReference type="EMBL" id="CAMXCT030006767">
    <property type="protein sequence ID" value="CAL4807022.1"/>
    <property type="molecule type" value="Genomic_DNA"/>
</dbReference>
<keyword evidence="3" id="KW-0677">Repeat</keyword>
<feature type="domain" description="C2H2-type" evidence="9">
    <location>
        <begin position="2765"/>
        <end position="2793"/>
    </location>
</feature>
<keyword evidence="12" id="KW-0695">RNA-directed DNA polymerase</keyword>
<dbReference type="EMBL" id="CAMXCT020006767">
    <property type="protein sequence ID" value="CAL1173085.1"/>
    <property type="molecule type" value="Genomic_DNA"/>
</dbReference>
<reference evidence="11" key="1">
    <citation type="submission" date="2022-10" db="EMBL/GenBank/DDBJ databases">
        <authorList>
            <person name="Chen Y."/>
            <person name="Dougan E. K."/>
            <person name="Chan C."/>
            <person name="Rhodes N."/>
            <person name="Thang M."/>
        </authorList>
    </citation>
    <scope>NUCLEOTIDE SEQUENCE</scope>
</reference>
<keyword evidence="13" id="KW-1185">Reference proteome</keyword>
<dbReference type="GO" id="GO:0008270">
    <property type="term" value="F:zinc ion binding"/>
    <property type="evidence" value="ECO:0007669"/>
    <property type="project" value="UniProtKB-KW"/>
</dbReference>
<keyword evidence="12" id="KW-0808">Transferase</keyword>
<gene>
    <name evidence="11" type="ORF">C1SCF055_LOCUS44195</name>
</gene>
<evidence type="ECO:0000256" key="3">
    <source>
        <dbReference type="ARBA" id="ARBA00022737"/>
    </source>
</evidence>
<evidence type="ECO:0000256" key="7">
    <source>
        <dbReference type="PROSITE-ProRule" id="PRU00042"/>
    </source>
</evidence>
<dbReference type="InterPro" id="IPR038765">
    <property type="entry name" value="Papain-like_cys_pep_sf"/>
</dbReference>
<name>A0A9P1GRJ7_9DINO</name>
<dbReference type="OrthoDB" id="8063258at2759"/>
<dbReference type="GO" id="GO:0003964">
    <property type="term" value="F:RNA-directed DNA polymerase activity"/>
    <property type="evidence" value="ECO:0007669"/>
    <property type="project" value="UniProtKB-KW"/>
</dbReference>
<dbReference type="GO" id="GO:0005634">
    <property type="term" value="C:nucleus"/>
    <property type="evidence" value="ECO:0007669"/>
    <property type="project" value="UniProtKB-SubCell"/>
</dbReference>
<evidence type="ECO:0000256" key="8">
    <source>
        <dbReference type="SAM" id="MobiDB-lite"/>
    </source>
</evidence>
<feature type="compositionally biased region" description="Basic and acidic residues" evidence="8">
    <location>
        <begin position="864"/>
        <end position="877"/>
    </location>
</feature>
<keyword evidence="4 7" id="KW-0863">Zinc-finger</keyword>
<evidence type="ECO:0000259" key="9">
    <source>
        <dbReference type="PROSITE" id="PS50157"/>
    </source>
</evidence>
<evidence type="ECO:0000313" key="11">
    <source>
        <dbReference type="EMBL" id="CAI4019710.1"/>
    </source>
</evidence>
<dbReference type="SUPFAM" id="SSF54001">
    <property type="entry name" value="Cysteine proteinases"/>
    <property type="match status" value="3"/>
</dbReference>
<feature type="compositionally biased region" description="Basic and acidic residues" evidence="8">
    <location>
        <begin position="4168"/>
        <end position="4177"/>
    </location>
</feature>
<feature type="compositionally biased region" description="Basic and acidic residues" evidence="8">
    <location>
        <begin position="2969"/>
        <end position="2978"/>
    </location>
</feature>
<comment type="caution">
    <text evidence="11">The sequence shown here is derived from an EMBL/GenBank/DDBJ whole genome shotgun (WGS) entry which is preliminary data.</text>
</comment>
<dbReference type="PANTHER" id="PTHR24406">
    <property type="entry name" value="TRANSCRIPTIONAL REPRESSOR CTCFL-RELATED"/>
    <property type="match status" value="1"/>
</dbReference>
<comment type="subcellular location">
    <subcellularLocation>
        <location evidence="1">Nucleus</location>
    </subcellularLocation>
</comment>
<feature type="region of interest" description="Disordered" evidence="8">
    <location>
        <begin position="4168"/>
        <end position="4191"/>
    </location>
</feature>
<dbReference type="EMBL" id="CAMXCT010006767">
    <property type="protein sequence ID" value="CAI4019710.1"/>
    <property type="molecule type" value="Genomic_DNA"/>
</dbReference>
<dbReference type="InterPro" id="IPR000477">
    <property type="entry name" value="RT_dom"/>
</dbReference>
<keyword evidence="2" id="KW-0479">Metal-binding</keyword>
<dbReference type="Gene3D" id="3.30.160.60">
    <property type="entry name" value="Classic Zinc Finger"/>
    <property type="match status" value="2"/>
</dbReference>
<evidence type="ECO:0000256" key="2">
    <source>
        <dbReference type="ARBA" id="ARBA00022723"/>
    </source>
</evidence>
<dbReference type="PROSITE" id="PS50157">
    <property type="entry name" value="ZINC_FINGER_C2H2_2"/>
    <property type="match status" value="3"/>
</dbReference>
<feature type="domain" description="C2H2-type" evidence="9">
    <location>
        <begin position="3964"/>
        <end position="3992"/>
    </location>
</feature>
<feature type="domain" description="Reverse transcriptase" evidence="10">
    <location>
        <begin position="1"/>
        <end position="245"/>
    </location>
</feature>
<dbReference type="InterPro" id="IPR050888">
    <property type="entry name" value="ZnF_C2H2-type_TF"/>
</dbReference>
<evidence type="ECO:0000313" key="12">
    <source>
        <dbReference type="EMBL" id="CAL4807022.1"/>
    </source>
</evidence>
<proteinExistence type="predicted"/>
<evidence type="ECO:0000256" key="6">
    <source>
        <dbReference type="ARBA" id="ARBA00023242"/>
    </source>
</evidence>
<evidence type="ECO:0000313" key="13">
    <source>
        <dbReference type="Proteomes" id="UP001152797"/>
    </source>
</evidence>
<feature type="domain" description="C2H2-type" evidence="9">
    <location>
        <begin position="1721"/>
        <end position="1745"/>
    </location>
</feature>
<sequence length="4751" mass="538690">MMPEMTKWPIWAYLPMRSTQDALLRVTRHCTEVRTLLATQRSTPFTREQKAQKYRVAGGICIFLDIERAFDMVNRAQLFSKLESLGMPPQIAYLLNMWHQDTGYNLYTQGTERYIKVGRGLRQGCKAAPLLWNGYLLAFLAELKERVSHSWILRCLNFYADDGQMGDSFRSETALHDLLTNIYATLDLLNEFGMTINSAKCTALVAMTGTSCRKLRTALTTFRDGKEWLKLEQAHKPTIWLPVATHAKYLGTVMSYKQLEDQTVLHRIQLSKIAFHRLSRWLKGKRGMPTWQRLRIWSTCVYPVLSYGICTVGITSLGATKLQQTMYSMLRQILDNHAYVTGQSHQQVLAKHRVELPLIWIVKTIDSLQQSVTQRLLYTAVHDVVNWLDWTHLSNLKAFLMAQLHTGPVESHLPRAEPDALPAQLYCCNKFCKLALLSVGNLLLVTLLKHTVALLPCLHPDQRCCLCDQFLGRTQDLNHHLKLLHPEYWPHTAAKGKQLTAMHGDETPCPYCNALFTNMHQCTVWTQLAMLLVHGGSSFDQDSLGPPNVLKCELCNQVHDTAEALHAHLTLDHRLVSTSYNPARDSVAGEPACAHCGALFEHLESLRSHVNQGRCPRFDPDLPTEVLDVQDSWIAATCHGELAKTLCDAHTRLQLTIQCQSCSSRYHRANDLSGHLQSAHSSLWSASQRLCHLLVSLVYSDVGCTCNPSVSNPRANHVCLTLTQLAMQHMRIPDAIFYPITPTDEELAQMFSPKLDRATRFLFEQLLTNRQLPAFWQDANVLEVTRSQCLFCGEKNHAGALTMHLHEAHQGGLPLVKFILQQLLPHFLQRNVSNQIWNAFQDLSPWLDTSLKLTQNANPKRQRKGEPRKGNPATDNKDKIHLVKAMTMLATLAIKLDKEIQTMKKEDTYIFFFANKGKESCLHTLIETTEQWAQKHAENQKADPPLQSMPLRQHLMQVLFNNLLTRIEQLGNAPEGAEILKAAQQNLVLLKDKTCPYLEWSPSKKALTVSNRPPLTLKHLHQLCSELLEALANPALVVKFHALPSGSKQEVSPWKLQLSMRMDEPWRLLQTLCNSGIWLLMGATLKAHSLVQSPAAHNLQKALNLTPSTKGKGKGKNKMTPEMKQDAAEFVSTWLGLMQTPAFDMSWERRMEENDMTRAFDNSHCHTPLSLKFNSFLANFMTCDLTQLLRLWRQVDGMCAALLHAPQCLCLHVDRCTQDANQTIYKSDCMIHVDEPCLVPVFTDDSLRFEMVEYQVMALTAHFGADGQGHYRTALRIAPTVLHLAQPANWLLTDDWQLPQPVWNVPPWMKRCATMFWLVRVDCAHIWRFRPISMQQTALTKAFLEQTELWQQFTTQTEQQLAHLFAEPAPDADTLIDQMHVDVMETFQWFFPSGQRQRGPTTWQSALPTILNKWEHRRRMLRRLQLLFFNVQNVIFVPVLSVRSDDIALRYMGTRCIGASGARLSTLNPMLAHAADVAARGIRLITPDEMMNLKQQVFGHRLLNLVAERNWESLAADREACQYLSSRCIICSFQFQRCQELHQHYRLQHPALWEHAPQKAIQLTNLFSAEAPCEHCGALFKTHSCPTWSQISVLLVNGAGLDSIEAEPMAEVRHRCELCLAWFPTTADLVQHLQAQHSLHGLSFNESRDALDHSTACSHCGCLFQTMQGLKSHIVQGRCQHFNPQACPETLPVDDLWRQACLDGKLMEILQSPQNRMRLTIVCQACGKGCRRSSDLALHLQSSHARLWRLSKRLTQILVAALYQQQCYCNPSVGTKRIGHICLPLRQLAMSFHRLGHEPFAPMLITEQVLQHVLTNRLQRADRYKLEQALVHRRFADVWQDDDILHLLRRQCLFCSTEMATSDLALHLREEHPCGHEMFLFYMEQLLPTMHAKNPDGYQCHLCQLIYNLPPHMNPEEPAAEMDAQQQMMEAFQQLAPLFQVKDETLQLPPNPRATKARRREDQGKQGSTPAVDTQGGPGAPAMQMLALMTQLLVKHDQELQSLRRMDQFILFLNPEPSGALHVLLQESAQWKKKMDDASASTRMPLRQHLMTTLINLLQSRAGKIVESKETDVLYTTSLQKGVILADRSFPFHRWDSASQKLVLDKKQPISAQKMKQHLDELLDMLIDKELIVRFHALRPVQDQNNQIIPWRLQINMRSDRPYELLFQLAHSAIWMTVGASMKPHTQGQTPLATTLQSMLHKEQSMCTALLTAAPCICVSIDRHHQTAEGEVVRSMCTVALDSAVTWPIFTGTHLTCEQADYIVVAGTAHCGQDRAGHCRALLKIQPSLVTMAQPASWLLTDDAQVNGAPRESRDPLRPCCDSPLTAFFTALQITSGRSATEKRRCSVAQTRIFFWILLSLMTNHASTPLQSGGEGYSSQSWTGVEAEAEFSAADLTALFAAKIHDSAPQRDFGPEEGFFTMRSLGSIQKRSYKRAFRRAVQSGCAWYRGKCLTPDQFSRGLQQGAIRVNRPNSHHRDAKPSFAPKSRLQIGHVNVGGLSDVKILPEAGFFAHHRRVIQHCQQVRQLTQQQRRSVHQRAAAVPSYPVCGGLQVLLDANKAFDLVPRPALFAFLRQLNINQAIVTILEEWHRDTAYIVMDGVHMSIPDDEVQPIRPLASQSLRLATPDAQPGQYPQLTEAHLTLLLSKPFGATVLECIRHRRWRDLQSLPEATKDMTNHCILCGLFSNRPQDLNLHLRTQHRQLLPHVMSKASQLCKSQATNSPCSFCSRSFRRVHQCPVMTQAALILVNTDSTGISYAQPGADVLRCDVCGDTFQELQQVHEHLHTVHRLEPQDWDPLRDLLDNNPACAHCAAIFTEKSSVRHHITLGQCPSFDPLRMPSELPIAQEWQELIQHGTIATLRQAPMKRLTLQIGMMVQRLALPLFLPWEFERVTIRQFLQAIQQNPAKKQNLRGPTDLCWLKFTCNISAQSSCNLLFFCKIMDATVEYTAEDSEMLETFKLMGPLLKMDRYERPEDDRGHKKAKKANPNKAEHNADASILQAMGQLLLKLDAEQQAWKRQDSWICFMQTEPQAILPSLIQTAATWKQKLQVKQEPMQDIPMTPLRCVLTQHLAEILQQRLQRLATNNDKDPLKLAALEHGMLTPEGGFPFQRWNAPQQALRSTTQTPIPIQRMVKYAEQLREILKDPQVTVKFHSLRPLSAEKVVPWMWQISMRADDLQVLLSTLQGTPTPSRQDLLRGLASLQLANDSNWCFVNAAVMTTLWAYLSMRTFTLDQWGPQATEIAQMLLNHDSRPVELSTIPCFQPMFAQWHDLGRQGDPVEFLAHFIRGMQFTCINMSWEKRIQIGMLTETTDESDSFTPLILRFDPALMQDDSITLLQMLRDWSNQDGMMTALLHPTPILCVQIDRHVRSGDGSVIKCDIPVNFHWGLEVPIYAGDGLDTAWHDYKVIAAIAHLGHDTAGHCRALMKVQMNADTSHPYMFLLTDDWQKAVPVWKDLTMELHAAHFIALGVHALQGMLASPAKTFPRRPPNAGAVRANFCKEKVNGAPRESRDPLRPCCDSPLTAFFTALQITSGRSATEKRRCSVAQTRIFFWILLSLMTNHASTPLQSGGEGYSSQSWTGVEAEAEFSAADLTALFAAKIHDSAPQRDFGPEEGFFTMRSLGSIQKRSYKRAFRRAVQSGCAWYRGKCLTPDQFSRGLQQGAIRVNRPNSHHRDAKPSFAPKSRLQIGHVNVGGLSDVKILPEAGFLPTTGARRVIQHCQQVRQLTQQQRRSVHQRAAAVPSYPVCGGLQVLLDANKAFDLVPRPALFAFLRQLNINQAIVTILEEWHRDTAYIVMDGVHMSIPDDEVQPIRPLASQSLRLATPDAQPGQYPQLTEAHLTLLLSKPFGATVLECIRHRRWRDLQSLPEATKDMTNHCILCGLFSNRPQDLNLHLRTQHRQLLPHVMSKASQLCKSQATNSPCSFCSRSFRRVHHCPVMTQAALILVNTDSTGISYAQPGADVLRCDVCGDTFQELQQVHEHLHTVHRLEPQDWDPLRDLLDNNPACAHCAAIFTEKSSVRHHITLGQCPSFDPLRMPSELPIAQEWQELIQHGTIATLRQAPMKRLTLQIGMMVQRLALPLFLPWEFERVTIRQFLQAIQQNPAKKQNLRGPTDLCWLKFTCNISAQSSCNLLFFCKIMDATVEYTAEDSEMLETFKLMGPLLKMDRYERPEDDRGHKKAKKANPNKAEHNADASILQAMGQLLLKLDAEQQAWKRQDSWICFMQTEPQAILPSLIQTAATWKQKLQVKQEPMQDIPMTPLRCVLTQHLAEILQQRLQRLATNNDKDPLKLAALEHGMLTPEGDFPFQRWNAPQQALRSTTQTPIPIQRMVKYAEQLREILKDPQVTVKFHSLRPLSAEKVVPWMFDSMGTPGHVDEASHVAPEQAGDAPTITHGEGGREEPRQTPGQVEDSDLIAPTGTPTPSRQDLLRGLASLQLANDSNWCFVNAAVMTTLWAYLSMRTFTLDQWGPQATEIAQMLLNHDSRPVELSTIPCFQPMFAQWHDLGRQGDPVEFLAHFIRGMQFTCINMSWEKRIQIGMLTETTDESDSFTPLILRFDPALMQDDSITLLQMLRDWSNQDGMMTALLHPTPILCVQIDRHVRSGDGSVIKCDIPVNFHWGLEVPIYAGDGLDTAWHDYKVIAAIAHLGHDTAGHCRALMKVQMNADTSHPYMFLLTDDWQKAVPVWKEPSWLLRNISCFWLGRCDQISLHDLRPDLNQFMLRPPEPTRMLQASDLLSHFVEGTDENAMPD</sequence>
<feature type="region of interest" description="Disordered" evidence="8">
    <location>
        <begin position="855"/>
        <end position="877"/>
    </location>
</feature>
<keyword evidence="12" id="KW-0548">Nucleotidyltransferase</keyword>
<evidence type="ECO:0000256" key="5">
    <source>
        <dbReference type="ARBA" id="ARBA00022833"/>
    </source>
</evidence>
<dbReference type="SMART" id="SM00355">
    <property type="entry name" value="ZnF_C2H2"/>
    <property type="match status" value="14"/>
</dbReference>
<protein>
    <submittedName>
        <fullName evidence="12">Reverse transcriptase domain-containing protein</fullName>
    </submittedName>
</protein>